<proteinExistence type="predicted"/>
<organism evidence="1 2">
    <name type="scientific">Gordonia hydrophobica</name>
    <dbReference type="NCBI Taxonomy" id="40516"/>
    <lineage>
        <taxon>Bacteria</taxon>
        <taxon>Bacillati</taxon>
        <taxon>Actinomycetota</taxon>
        <taxon>Actinomycetes</taxon>
        <taxon>Mycobacteriales</taxon>
        <taxon>Gordoniaceae</taxon>
        <taxon>Gordonia</taxon>
    </lineage>
</organism>
<accession>A0ABZ2U7A3</accession>
<gene>
    <name evidence="1" type="ORF">RVF87_09290</name>
</gene>
<reference evidence="1 2" key="1">
    <citation type="journal article" date="2023" name="Virus Evol.">
        <title>Computational host range prediction-The good, the bad, and the ugly.</title>
        <authorList>
            <person name="Howell A.A."/>
            <person name="Versoza C.J."/>
            <person name="Pfeifer S.P."/>
        </authorList>
    </citation>
    <scope>NUCLEOTIDE SEQUENCE [LARGE SCALE GENOMIC DNA]</scope>
    <source>
        <strain evidence="1 2">1610/1b</strain>
    </source>
</reference>
<evidence type="ECO:0000313" key="2">
    <source>
        <dbReference type="Proteomes" id="UP001479933"/>
    </source>
</evidence>
<sequence>MPDHPSVARVGAASTRVRLTGIAVDADGIDSRLRSAERALAQAGLDRRALAAVINVGAADAADTAAGICVRLGLGGVPGVQALDMVDDGCGVPSSIAVGASILAHRRGAVLLTVDGGALVVGAMPLSASAPQEPVTTAGRRTADVQLDHDSPGTAVEHVLSTVGDEMPIVAVVPGGLRLAPGRRFVSVCLASRSAAPIEGLLQARAEGCSEVVLVTANDRGRAAAVVCHLVSDADRRRE</sequence>
<keyword evidence="2" id="KW-1185">Reference proteome</keyword>
<evidence type="ECO:0000313" key="1">
    <source>
        <dbReference type="EMBL" id="WYY09226.1"/>
    </source>
</evidence>
<dbReference type="Proteomes" id="UP001479933">
    <property type="component" value="Chromosome"/>
</dbReference>
<protein>
    <submittedName>
        <fullName evidence="1">Uncharacterized protein</fullName>
    </submittedName>
</protein>
<dbReference type="EMBL" id="CP136137">
    <property type="protein sequence ID" value="WYY09226.1"/>
    <property type="molecule type" value="Genomic_DNA"/>
</dbReference>
<dbReference type="RefSeq" id="WP_066163692.1">
    <property type="nucleotide sequence ID" value="NZ_CP136137.1"/>
</dbReference>
<name>A0ABZ2U7A3_9ACTN</name>